<protein>
    <submittedName>
        <fullName evidence="1">Uncharacterized protein</fullName>
    </submittedName>
</protein>
<organism evidence="1 2">
    <name type="scientific">Euphydryas editha</name>
    <name type="common">Edith's checkerspot</name>
    <dbReference type="NCBI Taxonomy" id="104508"/>
    <lineage>
        <taxon>Eukaryota</taxon>
        <taxon>Metazoa</taxon>
        <taxon>Ecdysozoa</taxon>
        <taxon>Arthropoda</taxon>
        <taxon>Hexapoda</taxon>
        <taxon>Insecta</taxon>
        <taxon>Pterygota</taxon>
        <taxon>Neoptera</taxon>
        <taxon>Endopterygota</taxon>
        <taxon>Lepidoptera</taxon>
        <taxon>Glossata</taxon>
        <taxon>Ditrysia</taxon>
        <taxon>Papilionoidea</taxon>
        <taxon>Nymphalidae</taxon>
        <taxon>Nymphalinae</taxon>
        <taxon>Euphydryas</taxon>
    </lineage>
</organism>
<proteinExistence type="predicted"/>
<accession>A0AAU9TK02</accession>
<evidence type="ECO:0000313" key="2">
    <source>
        <dbReference type="Proteomes" id="UP001153954"/>
    </source>
</evidence>
<evidence type="ECO:0000313" key="1">
    <source>
        <dbReference type="EMBL" id="CAH2086457.1"/>
    </source>
</evidence>
<dbReference type="EMBL" id="CAKOGL010000005">
    <property type="protein sequence ID" value="CAH2086457.1"/>
    <property type="molecule type" value="Genomic_DNA"/>
</dbReference>
<name>A0AAU9TK02_EUPED</name>
<reference evidence="1" key="1">
    <citation type="submission" date="2022-03" db="EMBL/GenBank/DDBJ databases">
        <authorList>
            <person name="Tunstrom K."/>
        </authorList>
    </citation>
    <scope>NUCLEOTIDE SEQUENCE</scope>
</reference>
<dbReference type="AlphaFoldDB" id="A0AAU9TK02"/>
<keyword evidence="2" id="KW-1185">Reference proteome</keyword>
<gene>
    <name evidence="1" type="ORF">EEDITHA_LOCUS2836</name>
</gene>
<sequence>MDAKSLGPHLDDGDIAVGLSLCFAGFNCCQDCEDDMGIIGVIAKTMSGRGQWKNKIYCVKLKSIGNGLIVLSCS</sequence>
<comment type="caution">
    <text evidence="1">The sequence shown here is derived from an EMBL/GenBank/DDBJ whole genome shotgun (WGS) entry which is preliminary data.</text>
</comment>
<dbReference type="Proteomes" id="UP001153954">
    <property type="component" value="Unassembled WGS sequence"/>
</dbReference>